<comment type="caution">
    <text evidence="1">The sequence shown here is derived from an EMBL/GenBank/DDBJ whole genome shotgun (WGS) entry which is preliminary data.</text>
</comment>
<dbReference type="EMBL" id="BAAAQY010000003">
    <property type="protein sequence ID" value="GAA2230114.1"/>
    <property type="molecule type" value="Genomic_DNA"/>
</dbReference>
<evidence type="ECO:0000313" key="1">
    <source>
        <dbReference type="EMBL" id="GAA2230114.1"/>
    </source>
</evidence>
<dbReference type="RefSeq" id="WP_259478855.1">
    <property type="nucleotide sequence ID" value="NZ_BAAAQY010000003.1"/>
</dbReference>
<dbReference type="Proteomes" id="UP001500929">
    <property type="component" value="Unassembled WGS sequence"/>
</dbReference>
<reference evidence="1 2" key="1">
    <citation type="journal article" date="2019" name="Int. J. Syst. Evol. Microbiol.">
        <title>The Global Catalogue of Microorganisms (GCM) 10K type strain sequencing project: providing services to taxonomists for standard genome sequencing and annotation.</title>
        <authorList>
            <consortium name="The Broad Institute Genomics Platform"/>
            <consortium name="The Broad Institute Genome Sequencing Center for Infectious Disease"/>
            <person name="Wu L."/>
            <person name="Ma J."/>
        </authorList>
    </citation>
    <scope>NUCLEOTIDE SEQUENCE [LARGE SCALE GENOMIC DNA]</scope>
    <source>
        <strain evidence="1 2">JCM 16117</strain>
    </source>
</reference>
<evidence type="ECO:0000313" key="2">
    <source>
        <dbReference type="Proteomes" id="UP001500929"/>
    </source>
</evidence>
<sequence length="83" mass="9416">MTKNSSQLIATALTADSSTRVSIFRKVAYTGKTIYIVDFVHMLKRDADRRSVTWKVERTEAAAREAANACFARWNGTMRMIVE</sequence>
<keyword evidence="2" id="KW-1185">Reference proteome</keyword>
<gene>
    <name evidence="1" type="ORF">GCM10009851_13560</name>
</gene>
<proteinExistence type="predicted"/>
<protein>
    <submittedName>
        <fullName evidence="1">Uncharacterized protein</fullName>
    </submittedName>
</protein>
<accession>A0ABN3DG00</accession>
<name>A0ABN3DG00_9MICO</name>
<organism evidence="1 2">
    <name type="scientific">Herbiconiux moechotypicola</name>
    <dbReference type="NCBI Taxonomy" id="637393"/>
    <lineage>
        <taxon>Bacteria</taxon>
        <taxon>Bacillati</taxon>
        <taxon>Actinomycetota</taxon>
        <taxon>Actinomycetes</taxon>
        <taxon>Micrococcales</taxon>
        <taxon>Microbacteriaceae</taxon>
        <taxon>Herbiconiux</taxon>
    </lineage>
</organism>